<dbReference type="CDD" id="cd00257">
    <property type="entry name" value="beta-trefoil_FSCN-like"/>
    <property type="match status" value="1"/>
</dbReference>
<name>A0A4Y3K9P8_CELUD</name>
<dbReference type="GO" id="GO:0016477">
    <property type="term" value="P:cell migration"/>
    <property type="evidence" value="ECO:0007669"/>
    <property type="project" value="TreeGrafter"/>
</dbReference>
<dbReference type="GO" id="GO:0051017">
    <property type="term" value="P:actin filament bundle assembly"/>
    <property type="evidence" value="ECO:0007669"/>
    <property type="project" value="TreeGrafter"/>
</dbReference>
<dbReference type="InterPro" id="IPR008999">
    <property type="entry name" value="Actin-crosslinking"/>
</dbReference>
<evidence type="ECO:0000313" key="2">
    <source>
        <dbReference type="EMBL" id="GEA79705.1"/>
    </source>
</evidence>
<keyword evidence="3" id="KW-1185">Reference proteome</keyword>
<gene>
    <name evidence="2" type="ORF">CUD01_01490</name>
</gene>
<dbReference type="Proteomes" id="UP000315842">
    <property type="component" value="Unassembled WGS sequence"/>
</dbReference>
<evidence type="ECO:0000259" key="1">
    <source>
        <dbReference type="Pfam" id="PF25490"/>
    </source>
</evidence>
<dbReference type="GO" id="GO:0015629">
    <property type="term" value="C:actin cytoskeleton"/>
    <property type="evidence" value="ECO:0007669"/>
    <property type="project" value="TreeGrafter"/>
</dbReference>
<proteinExistence type="predicted"/>
<dbReference type="InterPro" id="IPR010431">
    <property type="entry name" value="Fascin"/>
</dbReference>
<dbReference type="PANTHER" id="PTHR10551:SF9">
    <property type="entry name" value="FASCIN-2"/>
    <property type="match status" value="1"/>
</dbReference>
<sequence length="358" mass="38161">MPVMPICRQPIIDHRGGTIVSLHVTALTREDGTGLRAPWPYGAPPVGPDALRLTGALTAQVGADGTAEVRTLVAQDLAPAIVERPAGTLERELHRVFVPAATQGPTAVHAALLLAVEDWDGTTRDAVAQDVLDELAPTLADAVGATVRARLKDDEPQGLTGGAVLGGSVAGLRDTLASWPREDFALVQTSLLVPAGADAGALAQELVVTGPAQDTYRLRVEWRIRHLPVADDVLHLQVHYGDFVVAEAGGRQTLVANRPRPSDWETFGLVRLGGDRVALLAPNGDYVSAAGGGGREVLAVGDRIGEWETFRVEEVMVDRIALRAFNGHYVSAYHGGGRELVANRPVRDEYEVFTLHRP</sequence>
<dbReference type="EMBL" id="BJLP01000001">
    <property type="protein sequence ID" value="GEA79705.1"/>
    <property type="molecule type" value="Genomic_DNA"/>
</dbReference>
<dbReference type="InterPro" id="IPR057232">
    <property type="entry name" value="DUF7910"/>
</dbReference>
<comment type="caution">
    <text evidence="2">The sequence shown here is derived from an EMBL/GenBank/DDBJ whole genome shotgun (WGS) entry which is preliminary data.</text>
</comment>
<accession>A0A4Y3K9P8</accession>
<evidence type="ECO:0000313" key="3">
    <source>
        <dbReference type="Proteomes" id="UP000315842"/>
    </source>
</evidence>
<dbReference type="PANTHER" id="PTHR10551">
    <property type="entry name" value="FASCIN"/>
    <property type="match status" value="1"/>
</dbReference>
<dbReference type="Gene3D" id="2.80.10.50">
    <property type="match status" value="1"/>
</dbReference>
<dbReference type="SUPFAM" id="SSF50405">
    <property type="entry name" value="Actin-crosslinking proteins"/>
    <property type="match status" value="1"/>
</dbReference>
<organism evidence="2 3">
    <name type="scientific">Cellulomonas uda</name>
    <dbReference type="NCBI Taxonomy" id="1714"/>
    <lineage>
        <taxon>Bacteria</taxon>
        <taxon>Bacillati</taxon>
        <taxon>Actinomycetota</taxon>
        <taxon>Actinomycetes</taxon>
        <taxon>Micrococcales</taxon>
        <taxon>Cellulomonadaceae</taxon>
        <taxon>Cellulomonas</taxon>
    </lineage>
</organism>
<dbReference type="GO" id="GO:0007163">
    <property type="term" value="P:establishment or maintenance of cell polarity"/>
    <property type="evidence" value="ECO:0007669"/>
    <property type="project" value="TreeGrafter"/>
</dbReference>
<dbReference type="RefSeq" id="WP_141317885.1">
    <property type="nucleotide sequence ID" value="NZ_BJLP01000001.1"/>
</dbReference>
<feature type="domain" description="DUF7910" evidence="1">
    <location>
        <begin position="238"/>
        <end position="332"/>
    </location>
</feature>
<dbReference type="GO" id="GO:0051015">
    <property type="term" value="F:actin filament binding"/>
    <property type="evidence" value="ECO:0007669"/>
    <property type="project" value="InterPro"/>
</dbReference>
<protein>
    <recommendedName>
        <fullName evidence="1">DUF7910 domain-containing protein</fullName>
    </recommendedName>
</protein>
<dbReference type="GO" id="GO:0005737">
    <property type="term" value="C:cytoplasm"/>
    <property type="evidence" value="ECO:0007669"/>
    <property type="project" value="TreeGrafter"/>
</dbReference>
<dbReference type="AlphaFoldDB" id="A0A4Y3K9P8"/>
<reference evidence="2 3" key="1">
    <citation type="submission" date="2019-06" db="EMBL/GenBank/DDBJ databases">
        <title>Whole genome shotgun sequence of Cellulomonas uda NBRC 3747.</title>
        <authorList>
            <person name="Hosoyama A."/>
            <person name="Uohara A."/>
            <person name="Ohji S."/>
            <person name="Ichikawa N."/>
        </authorList>
    </citation>
    <scope>NUCLEOTIDE SEQUENCE [LARGE SCALE GENOMIC DNA]</scope>
    <source>
        <strain evidence="2 3">NBRC 3747</strain>
    </source>
</reference>
<dbReference type="Pfam" id="PF25490">
    <property type="entry name" value="DUF7910"/>
    <property type="match status" value="1"/>
</dbReference>